<sequence length="458" mass="52990">MYMWYQNAQICYVYLADFSLQTYQPITGIHITRSRWFTRGWTLQELLAPEHVVFYDRNWIELGSRSFLKHEISEATRISPEHMKRPRSASVATKMAWASTRETSREEDIAYSLLGLFDINMPLIYGEGTKAFFRLQSEIIRTSSDESIYAWADDALYSSGLLAPSPRAFRNSSDIVPMEGLNSLSRSPPYMTNRGIAIQIVESRKPLKSMDHSHLTLTVPLNCAKASQREHSFKLHLQRRGRQAASRINVDRIEFYGAKVPEDNITSKSVFLYVENTNESMELWKLRERIHVVVTLTLAAQNLLVTFKHLMDTPDGLIHIFNNGEVRRSQVFVPEQATLWYRFHHGFEFVLAWQHRADEGIPEIRIYTSNSIRRSPLSVEFGRNDSPMNILRQLPSPTSILSEPYDSTTLPLGNGEFLWIKTELRQGGWSRPYNVHIDITSIDRSMLLLKTHRMEESE</sequence>
<dbReference type="OrthoDB" id="20872at2759"/>
<organism evidence="1 2">
    <name type="scientific">Heterodermia speciosa</name>
    <dbReference type="NCBI Taxonomy" id="116794"/>
    <lineage>
        <taxon>Eukaryota</taxon>
        <taxon>Fungi</taxon>
        <taxon>Dikarya</taxon>
        <taxon>Ascomycota</taxon>
        <taxon>Pezizomycotina</taxon>
        <taxon>Lecanoromycetes</taxon>
        <taxon>OSLEUM clade</taxon>
        <taxon>Lecanoromycetidae</taxon>
        <taxon>Caliciales</taxon>
        <taxon>Physciaceae</taxon>
        <taxon>Heterodermia</taxon>
    </lineage>
</organism>
<protein>
    <submittedName>
        <fullName evidence="1">Uncharacterized protein</fullName>
    </submittedName>
</protein>
<proteinExistence type="predicted"/>
<dbReference type="PANTHER" id="PTHR10622:SF10">
    <property type="entry name" value="HET DOMAIN-CONTAINING PROTEIN"/>
    <property type="match status" value="1"/>
</dbReference>
<dbReference type="Proteomes" id="UP000664521">
    <property type="component" value="Unassembled WGS sequence"/>
</dbReference>
<dbReference type="AlphaFoldDB" id="A0A8H3FPH6"/>
<dbReference type="PANTHER" id="PTHR10622">
    <property type="entry name" value="HET DOMAIN-CONTAINING PROTEIN"/>
    <property type="match status" value="1"/>
</dbReference>
<reference evidence="1" key="1">
    <citation type="submission" date="2021-03" db="EMBL/GenBank/DDBJ databases">
        <authorList>
            <person name="Tagirdzhanova G."/>
        </authorList>
    </citation>
    <scope>NUCLEOTIDE SEQUENCE</scope>
</reference>
<keyword evidence="2" id="KW-1185">Reference proteome</keyword>
<comment type="caution">
    <text evidence="1">The sequence shown here is derived from an EMBL/GenBank/DDBJ whole genome shotgun (WGS) entry which is preliminary data.</text>
</comment>
<evidence type="ECO:0000313" key="1">
    <source>
        <dbReference type="EMBL" id="CAF9925513.1"/>
    </source>
</evidence>
<gene>
    <name evidence="1" type="ORF">HETSPECPRED_005859</name>
</gene>
<name>A0A8H3FPH6_9LECA</name>
<accession>A0A8H3FPH6</accession>
<evidence type="ECO:0000313" key="2">
    <source>
        <dbReference type="Proteomes" id="UP000664521"/>
    </source>
</evidence>
<dbReference type="EMBL" id="CAJPDS010000038">
    <property type="protein sequence ID" value="CAF9925513.1"/>
    <property type="molecule type" value="Genomic_DNA"/>
</dbReference>